<dbReference type="EMBL" id="BK032811">
    <property type="protein sequence ID" value="DAF61447.1"/>
    <property type="molecule type" value="Genomic_DNA"/>
</dbReference>
<reference evidence="1" key="1">
    <citation type="journal article" date="2021" name="Proc. Natl. Acad. Sci. U.S.A.">
        <title>A Catalog of Tens of Thousands of Viruses from Human Metagenomes Reveals Hidden Associations with Chronic Diseases.</title>
        <authorList>
            <person name="Tisza M.J."/>
            <person name="Buck C.B."/>
        </authorList>
    </citation>
    <scope>NUCLEOTIDE SEQUENCE</scope>
    <source>
        <strain evidence="1">Ct3pM2</strain>
    </source>
</reference>
<protein>
    <submittedName>
        <fullName evidence="1">Uncharacterized protein</fullName>
    </submittedName>
</protein>
<accession>A0A8S5TEN9</accession>
<proteinExistence type="predicted"/>
<organism evidence="1">
    <name type="scientific">Myoviridae sp. ct3pM2</name>
    <dbReference type="NCBI Taxonomy" id="2827658"/>
    <lineage>
        <taxon>Viruses</taxon>
        <taxon>Duplodnaviria</taxon>
        <taxon>Heunggongvirae</taxon>
        <taxon>Uroviricota</taxon>
        <taxon>Caudoviricetes</taxon>
    </lineage>
</organism>
<name>A0A8S5TEN9_9CAUD</name>
<sequence>MAKLFTVTVGSRAYSFHDQSTGITIARGEVKELSSRQFNSKKIQLALASGHLIMVVDKNTQHSKYTDDQIEKLAKKLQAQIAKGMTVEKIAKGYSLEEVKLIAKKYGFEIEDTDTAESLIQAIIEDSESHKEEE</sequence>
<evidence type="ECO:0000313" key="1">
    <source>
        <dbReference type="EMBL" id="DAF61447.1"/>
    </source>
</evidence>